<feature type="region of interest" description="Disordered" evidence="2">
    <location>
        <begin position="278"/>
        <end position="300"/>
    </location>
</feature>
<keyword evidence="1" id="KW-0862">Zinc</keyword>
<dbReference type="PANTHER" id="PTHR28634:SF1">
    <property type="entry name" value="ZINC FINGER B-BOX DOMAIN-CONTAINING PROTEIN 1"/>
    <property type="match status" value="1"/>
</dbReference>
<evidence type="ECO:0000256" key="2">
    <source>
        <dbReference type="SAM" id="MobiDB-lite"/>
    </source>
</evidence>
<gene>
    <name evidence="4" type="ORF">SPHA_314</name>
</gene>
<dbReference type="InterPro" id="IPR037688">
    <property type="entry name" value="ZBBX"/>
</dbReference>
<dbReference type="InterPro" id="IPR000315">
    <property type="entry name" value="Znf_B-box"/>
</dbReference>
<reference evidence="4" key="1">
    <citation type="submission" date="2021-01" db="EMBL/GenBank/DDBJ databases">
        <authorList>
            <person name="Li R."/>
            <person name="Bekaert M."/>
        </authorList>
    </citation>
    <scope>NUCLEOTIDE SEQUENCE</scope>
    <source>
        <strain evidence="4">Farmed</strain>
    </source>
</reference>
<dbReference type="Proteomes" id="UP000597762">
    <property type="component" value="Unassembled WGS sequence"/>
</dbReference>
<feature type="compositionally biased region" description="Polar residues" evidence="2">
    <location>
        <begin position="412"/>
        <end position="438"/>
    </location>
</feature>
<dbReference type="OrthoDB" id="6226111at2759"/>
<organism evidence="4 5">
    <name type="scientific">Acanthosepion pharaonis</name>
    <name type="common">Pharaoh cuttlefish</name>
    <name type="synonym">Sepia pharaonis</name>
    <dbReference type="NCBI Taxonomy" id="158019"/>
    <lineage>
        <taxon>Eukaryota</taxon>
        <taxon>Metazoa</taxon>
        <taxon>Spiralia</taxon>
        <taxon>Lophotrochozoa</taxon>
        <taxon>Mollusca</taxon>
        <taxon>Cephalopoda</taxon>
        <taxon>Coleoidea</taxon>
        <taxon>Decapodiformes</taxon>
        <taxon>Sepiida</taxon>
        <taxon>Sepiina</taxon>
        <taxon>Sepiidae</taxon>
        <taxon>Acanthosepion</taxon>
    </lineage>
</organism>
<keyword evidence="5" id="KW-1185">Reference proteome</keyword>
<accession>A0A812AL25</accession>
<dbReference type="PROSITE" id="PS50119">
    <property type="entry name" value="ZF_BBOX"/>
    <property type="match status" value="1"/>
</dbReference>
<dbReference type="PANTHER" id="PTHR28634">
    <property type="entry name" value="ZINC FINGER B-BOX DOMAIN-CONTAINING PROTEIN 1"/>
    <property type="match status" value="1"/>
</dbReference>
<proteinExistence type="predicted"/>
<keyword evidence="1" id="KW-0479">Metal-binding</keyword>
<feature type="domain" description="B box-type" evidence="3">
    <location>
        <begin position="129"/>
        <end position="175"/>
    </location>
</feature>
<dbReference type="GO" id="GO:0008270">
    <property type="term" value="F:zinc ion binding"/>
    <property type="evidence" value="ECO:0007669"/>
    <property type="project" value="UniProtKB-KW"/>
</dbReference>
<dbReference type="Gene3D" id="4.10.830.40">
    <property type="match status" value="1"/>
</dbReference>
<feature type="compositionally biased region" description="Polar residues" evidence="2">
    <location>
        <begin position="366"/>
        <end position="377"/>
    </location>
</feature>
<evidence type="ECO:0000259" key="3">
    <source>
        <dbReference type="PROSITE" id="PS50119"/>
    </source>
</evidence>
<dbReference type="EMBL" id="CAHIKZ030000004">
    <property type="protein sequence ID" value="CAE1138983.1"/>
    <property type="molecule type" value="Genomic_DNA"/>
</dbReference>
<evidence type="ECO:0000256" key="1">
    <source>
        <dbReference type="PROSITE-ProRule" id="PRU00024"/>
    </source>
</evidence>
<keyword evidence="1" id="KW-0863">Zinc-finger</keyword>
<comment type="caution">
    <text evidence="4">The sequence shown here is derived from an EMBL/GenBank/DDBJ whole genome shotgun (WGS) entry which is preliminary data.</text>
</comment>
<sequence>MNRYQSKMNFAAKTKARSFATMGAGFVDQIETRKMEERLQLMKKTMELEREERKNRGGQFWKSGQKGKLTTYANTVLQSRLSNKKVGKVKMLTDEQLNLPNRNEAFSLSKKLSDISNTSLDAFKTSTRNNAKLCGQCESNEAALCCIQCTEVYCTDCFSAYHKKGALRKHRSISLEVSSTPRSKVPNFDKRLFELNLTPLAADMKLQSDAKSSSGASGHLKTDEEEAAVSSLMDGNYNEAESAASFQEALQAWRTNNRSSGAAGAAADASIGFGTSGSHAAEISSSQPKPTNNEGVYTNSSTSTTAVTAGLASLMDNTQSHTLSYAERLLVKKNRRIPITWEQEPLNTTEPSERKDNSEQRKTLGTEESSSVLNSSKLPERLSVDEPVTFSSLYHLVAEDVTESVQLNTLKSQFSPTPKETMQNELTLKSEVSTTPAENFSEHR</sequence>
<evidence type="ECO:0000313" key="5">
    <source>
        <dbReference type="Proteomes" id="UP000597762"/>
    </source>
</evidence>
<feature type="compositionally biased region" description="Basic and acidic residues" evidence="2">
    <location>
        <begin position="351"/>
        <end position="365"/>
    </location>
</feature>
<feature type="region of interest" description="Disordered" evidence="2">
    <location>
        <begin position="412"/>
        <end position="444"/>
    </location>
</feature>
<feature type="region of interest" description="Disordered" evidence="2">
    <location>
        <begin position="208"/>
        <end position="229"/>
    </location>
</feature>
<evidence type="ECO:0000313" key="4">
    <source>
        <dbReference type="EMBL" id="CAE1138983.1"/>
    </source>
</evidence>
<protein>
    <recommendedName>
        <fullName evidence="3">B box-type domain-containing protein</fullName>
    </recommendedName>
</protein>
<dbReference type="AlphaFoldDB" id="A0A812AL25"/>
<name>A0A812AL25_ACAPH</name>
<feature type="region of interest" description="Disordered" evidence="2">
    <location>
        <begin position="342"/>
        <end position="378"/>
    </location>
</feature>
<dbReference type="Pfam" id="PF22586">
    <property type="entry name" value="ANCHR-like_BBOX"/>
    <property type="match status" value="1"/>
</dbReference>
<feature type="compositionally biased region" description="Polar residues" evidence="2">
    <location>
        <begin position="283"/>
        <end position="297"/>
    </location>
</feature>